<gene>
    <name evidence="2" type="ORF">HMPREF9448_01033</name>
</gene>
<dbReference type="HOGENOM" id="CLU_2056752_0_0_10"/>
<protein>
    <submittedName>
        <fullName evidence="2">Uncharacterized protein</fullName>
    </submittedName>
</protein>
<keyword evidence="1" id="KW-0732">Signal</keyword>
<accession>K0X9Y3</accession>
<evidence type="ECO:0000313" key="3">
    <source>
        <dbReference type="Proteomes" id="UP000006044"/>
    </source>
</evidence>
<sequence>MKQIYMSVLLVMLFTVNVFGEQHASKFGEKEKVAVVYENNVFLKAEPRNSVDDALGCPPNTVLSGAFSSDADYMGQQSSDMGRADGATKFYQSFSGCYQKVNGIRWLGRFMFWDEENYE</sequence>
<proteinExistence type="predicted"/>
<comment type="caution">
    <text evidence="2">The sequence shown here is derived from an EMBL/GenBank/DDBJ whole genome shotgun (WGS) entry which is preliminary data.</text>
</comment>
<name>K0X9Y3_9BACT</name>
<keyword evidence="3" id="KW-1185">Reference proteome</keyword>
<evidence type="ECO:0000256" key="1">
    <source>
        <dbReference type="SAM" id="SignalP"/>
    </source>
</evidence>
<dbReference type="RefSeq" id="WP_008861522.1">
    <property type="nucleotide sequence ID" value="NZ_JH815204.1"/>
</dbReference>
<dbReference type="GeneID" id="77848335"/>
<evidence type="ECO:0000313" key="2">
    <source>
        <dbReference type="EMBL" id="EJZ64554.1"/>
    </source>
</evidence>
<organism evidence="2 3">
    <name type="scientific">Barnesiella intestinihominis YIT 11860</name>
    <dbReference type="NCBI Taxonomy" id="742726"/>
    <lineage>
        <taxon>Bacteria</taxon>
        <taxon>Pseudomonadati</taxon>
        <taxon>Bacteroidota</taxon>
        <taxon>Bacteroidia</taxon>
        <taxon>Bacteroidales</taxon>
        <taxon>Barnesiellaceae</taxon>
        <taxon>Barnesiella</taxon>
    </lineage>
</organism>
<feature type="chain" id="PRO_5003840946" evidence="1">
    <location>
        <begin position="21"/>
        <end position="119"/>
    </location>
</feature>
<dbReference type="AlphaFoldDB" id="K0X9Y3"/>
<dbReference type="EMBL" id="ADLE01000008">
    <property type="protein sequence ID" value="EJZ64554.1"/>
    <property type="molecule type" value="Genomic_DNA"/>
</dbReference>
<feature type="signal peptide" evidence="1">
    <location>
        <begin position="1"/>
        <end position="20"/>
    </location>
</feature>
<reference evidence="2 3" key="1">
    <citation type="submission" date="2012-08" db="EMBL/GenBank/DDBJ databases">
        <title>The Genome Sequence of Barnesiella intestinihominis YIT 11860.</title>
        <authorList>
            <consortium name="The Broad Institute Genome Sequencing Platform"/>
            <person name="Earl A."/>
            <person name="Ward D."/>
            <person name="Feldgarden M."/>
            <person name="Gevers D."/>
            <person name="Morotomi M."/>
            <person name="Walker B."/>
            <person name="Young S.K."/>
            <person name="Zeng Q."/>
            <person name="Gargeya S."/>
            <person name="Fitzgerald M."/>
            <person name="Haas B."/>
            <person name="Abouelleil A."/>
            <person name="Alvarado L."/>
            <person name="Arachchi H.M."/>
            <person name="Berlin A.M."/>
            <person name="Chapman S.B."/>
            <person name="Goldberg J."/>
            <person name="Griggs A."/>
            <person name="Gujja S."/>
            <person name="Hansen M."/>
            <person name="Howarth C."/>
            <person name="Imamovic A."/>
            <person name="Larimer J."/>
            <person name="McCowen C."/>
            <person name="Montmayeur A."/>
            <person name="Murphy C."/>
            <person name="Neiman D."/>
            <person name="Pearson M."/>
            <person name="Priest M."/>
            <person name="Roberts A."/>
            <person name="Saif S."/>
            <person name="Shea T."/>
            <person name="Sisk P."/>
            <person name="Sykes S."/>
            <person name="Wortman J."/>
            <person name="Nusbaum C."/>
            <person name="Birren B."/>
        </authorList>
    </citation>
    <scope>NUCLEOTIDE SEQUENCE [LARGE SCALE GENOMIC DNA]</scope>
    <source>
        <strain evidence="2 3">YIT 11860</strain>
    </source>
</reference>
<dbReference type="Proteomes" id="UP000006044">
    <property type="component" value="Unassembled WGS sequence"/>
</dbReference>